<organism evidence="2 3">
    <name type="scientific">Kibdelosporangium banguiense</name>
    <dbReference type="NCBI Taxonomy" id="1365924"/>
    <lineage>
        <taxon>Bacteria</taxon>
        <taxon>Bacillati</taxon>
        <taxon>Actinomycetota</taxon>
        <taxon>Actinomycetes</taxon>
        <taxon>Pseudonocardiales</taxon>
        <taxon>Pseudonocardiaceae</taxon>
        <taxon>Kibdelosporangium</taxon>
    </lineage>
</organism>
<dbReference type="InterPro" id="IPR035985">
    <property type="entry name" value="Ubiquitin-activating_enz"/>
</dbReference>
<accession>A0ABS4T817</accession>
<dbReference type="RefSeq" id="WP_209634834.1">
    <property type="nucleotide sequence ID" value="NZ_JAGINW010000001.1"/>
</dbReference>
<dbReference type="Gene3D" id="3.40.50.720">
    <property type="entry name" value="NAD(P)-binding Rossmann-like Domain"/>
    <property type="match status" value="1"/>
</dbReference>
<feature type="domain" description="THIF-type NAD/FAD binding fold" evidence="1">
    <location>
        <begin position="123"/>
        <end position="187"/>
    </location>
</feature>
<comment type="caution">
    <text evidence="2">The sequence shown here is derived from an EMBL/GenBank/DDBJ whole genome shotgun (WGS) entry which is preliminary data.</text>
</comment>
<proteinExistence type="predicted"/>
<dbReference type="InterPro" id="IPR000594">
    <property type="entry name" value="ThiF_NAD_FAD-bd"/>
</dbReference>
<dbReference type="SUPFAM" id="SSF69572">
    <property type="entry name" value="Activating enzymes of the ubiquitin-like proteins"/>
    <property type="match status" value="1"/>
</dbReference>
<name>A0ABS4T817_9PSEU</name>
<dbReference type="Pfam" id="PF00899">
    <property type="entry name" value="ThiF"/>
    <property type="match status" value="1"/>
</dbReference>
<evidence type="ECO:0000313" key="3">
    <source>
        <dbReference type="Proteomes" id="UP001519332"/>
    </source>
</evidence>
<reference evidence="2 3" key="1">
    <citation type="submission" date="2021-03" db="EMBL/GenBank/DDBJ databases">
        <title>Sequencing the genomes of 1000 actinobacteria strains.</title>
        <authorList>
            <person name="Klenk H.-P."/>
        </authorList>
    </citation>
    <scope>NUCLEOTIDE SEQUENCE [LARGE SCALE GENOMIC DNA]</scope>
    <source>
        <strain evidence="2 3">DSM 46670</strain>
    </source>
</reference>
<sequence>MSHRGSSLPRRPRLLAGLPVLRRGDDEIQLGLDPRHAVVIEGVTRTVAESVRRLDGQVQARQLLERTPEEERPALAGLLRELHDLGLIDDAARSKVPGRLAADASAWALRTGHRPGQLATARKESSVLVHGSGRLGIAVATLLASAGIGAVEVQADGLVAPEDTGSGYRDEDVGKPRRDIAQSILGNARVSRPDLVVLTDSMVPAPEVVTRLLSDSVPHLGVRAREGIGIVGPFVVPGRSSCLSCADLHRADRDSGWTTVAAQLVGQVQPAGLTCAHATAALAAEQVMRALAWLSGGDSQPPAWNTTMELDPFHGRLDRRSWPPHPHCSCGAH</sequence>
<evidence type="ECO:0000313" key="2">
    <source>
        <dbReference type="EMBL" id="MBP2320557.1"/>
    </source>
</evidence>
<protein>
    <submittedName>
        <fullName evidence="2">Bacteriocin biosynthesis cyclodehydratase domain-containing protein</fullName>
    </submittedName>
</protein>
<evidence type="ECO:0000259" key="1">
    <source>
        <dbReference type="Pfam" id="PF00899"/>
    </source>
</evidence>
<dbReference type="EMBL" id="JAGINW010000001">
    <property type="protein sequence ID" value="MBP2320557.1"/>
    <property type="molecule type" value="Genomic_DNA"/>
</dbReference>
<dbReference type="Proteomes" id="UP001519332">
    <property type="component" value="Unassembled WGS sequence"/>
</dbReference>
<keyword evidence="3" id="KW-1185">Reference proteome</keyword>
<gene>
    <name evidence="2" type="ORF">JOF56_000942</name>
</gene>